<dbReference type="Pfam" id="PF13809">
    <property type="entry name" value="Tubulin_2"/>
    <property type="match status" value="1"/>
</dbReference>
<dbReference type="EMBL" id="JACHMH010000001">
    <property type="protein sequence ID" value="MBB4678026.1"/>
    <property type="molecule type" value="Genomic_DNA"/>
</dbReference>
<dbReference type="InterPro" id="IPR025904">
    <property type="entry name" value="Tubulin-like"/>
</dbReference>
<accession>A0A7W7CBD5</accession>
<gene>
    <name evidence="1" type="ORF">HNR67_004144</name>
</gene>
<dbReference type="Proteomes" id="UP000533598">
    <property type="component" value="Unassembled WGS sequence"/>
</dbReference>
<comment type="caution">
    <text evidence="1">The sequence shown here is derived from an EMBL/GenBank/DDBJ whole genome shotgun (WGS) entry which is preliminary data.</text>
</comment>
<reference evidence="1 2" key="1">
    <citation type="submission" date="2020-08" db="EMBL/GenBank/DDBJ databases">
        <title>Sequencing the genomes of 1000 actinobacteria strains.</title>
        <authorList>
            <person name="Klenk H.-P."/>
        </authorList>
    </citation>
    <scope>NUCLEOTIDE SEQUENCE [LARGE SCALE GENOMIC DNA]</scope>
    <source>
        <strain evidence="1 2">DSM 44230</strain>
    </source>
</reference>
<proteinExistence type="predicted"/>
<dbReference type="RefSeq" id="WP_185003906.1">
    <property type="nucleotide sequence ID" value="NZ_BAAAUI010000027.1"/>
</dbReference>
<evidence type="ECO:0000313" key="2">
    <source>
        <dbReference type="Proteomes" id="UP000533598"/>
    </source>
</evidence>
<evidence type="ECO:0000313" key="1">
    <source>
        <dbReference type="EMBL" id="MBB4678026.1"/>
    </source>
</evidence>
<dbReference type="AlphaFoldDB" id="A0A7W7CBD5"/>
<organism evidence="1 2">
    <name type="scientific">Crossiella cryophila</name>
    <dbReference type="NCBI Taxonomy" id="43355"/>
    <lineage>
        <taxon>Bacteria</taxon>
        <taxon>Bacillati</taxon>
        <taxon>Actinomycetota</taxon>
        <taxon>Actinomycetes</taxon>
        <taxon>Pseudonocardiales</taxon>
        <taxon>Pseudonocardiaceae</taxon>
        <taxon>Crossiella</taxon>
    </lineage>
</organism>
<name>A0A7W7CBD5_9PSEU</name>
<protein>
    <recommendedName>
        <fullName evidence="3">Tubulin-like protein</fullName>
    </recommendedName>
</protein>
<sequence>MPLDRAMLLVGIGGTGLSTGQELERVLRAQFCGPDGTDLISRMRGHDYRPYQLPTCVQFAYIDLNMNELSKVLTNVVPSAEHHAAAQCTTNLIANLVPPNHHNSAQVQRSLRISTEPEVIHWLPSPESDPRVAPLDAGAGQLPTVARAALFETMRQGGGPNAVLHGVTTALQRIGAAGPVLRELGGTLDNTLDVFVVFSVAGGTGCGLFLDYLYLIGDLVRQNGLQPRIYPLVLLPSAFPEGMGGGRPAVLNAASALVDLFRLIDDQNAQGVEDALRDGREAYGRSTIRVPGEPNPIGLQPATVQTAFLFGRPDNGVGRADLIRSMVSLITALVSAGSEAGVPFADRFVNGNTARAALSDTGIGRCGLSTASVASLSIPLGELADLVGSRLLAEAVRDMRATPATPGVQNRPHIERFDTDCGLGGFLACAPLEGFAEVEDAPVGHDAILRALNTRIRSMQDSLERNERLLDTRIGGLAKDFTPVRAAEELLRAIDPFHLRRVVQGDPGYAESLDKGGFERILKSRTESAKVPPGYDFGLQAPQPEALRRRAVLRRPRWGDDAVQNVVKEQNAWYHWRLRRQWHEAWARSQRIWEPRWQGFCAQLAAVTGELTDYLATEERQFTQRSAELYERRLGVSYLLPPDDGQMQSFYQRVKVNLVNRYRDRLPVNPAAADLVSVILGTDGWREAYQAGRERPEAAVHRVRQRIRRAVSECLRPGGGERAIIPAMRDLLTAAAGRPSSMLDDGDVAHFRNQLAGMVPSGYAPSGEGTLKVLISYPAGAPDLEVEACLGRELLRTPQVEQQAVEFRPNDSDSLVVVLFRSSMSITQVPEVREAIRLRSAAQRHERPGDRLSWRQRLGADQGYPVSTPADRALILQSFLNAMWNGWVAVEAPGQDRSPTGVRVRTGRAEATPLVLELTPFGGLSSWASLLQAYEEWALSDGSGARSSLAAQLIAAVPLDIDRNPGPPAPLFSTLYELPAKELRLVDELRARPGLDAARQIDLIEEFWQETLPAALDLPFRGVQAPFPNLRGMTEYFACQSPAVDR</sequence>
<keyword evidence="2" id="KW-1185">Reference proteome</keyword>
<evidence type="ECO:0008006" key="3">
    <source>
        <dbReference type="Google" id="ProtNLM"/>
    </source>
</evidence>